<keyword evidence="5" id="KW-0805">Transcription regulation</keyword>
<dbReference type="Gene3D" id="6.10.250.690">
    <property type="match status" value="1"/>
</dbReference>
<evidence type="ECO:0000256" key="4">
    <source>
        <dbReference type="ARBA" id="ARBA00023012"/>
    </source>
</evidence>
<gene>
    <name evidence="12" type="ORF">B4147_5207</name>
</gene>
<dbReference type="Pfam" id="PF00072">
    <property type="entry name" value="Response_reg"/>
    <property type="match status" value="1"/>
</dbReference>
<dbReference type="InterPro" id="IPR016032">
    <property type="entry name" value="Sig_transdc_resp-reg_C-effctor"/>
</dbReference>
<evidence type="ECO:0000313" key="12">
    <source>
        <dbReference type="EMBL" id="KKZ95966.1"/>
    </source>
</evidence>
<evidence type="ECO:0000256" key="8">
    <source>
        <dbReference type="PROSITE-ProRule" id="PRU00169"/>
    </source>
</evidence>
<dbReference type="InterPro" id="IPR001867">
    <property type="entry name" value="OmpR/PhoB-type_DNA-bd"/>
</dbReference>
<evidence type="ECO:0000256" key="1">
    <source>
        <dbReference type="ARBA" id="ARBA00004496"/>
    </source>
</evidence>
<reference evidence="13" key="2">
    <citation type="submission" date="2015-04" db="EMBL/GenBank/DDBJ databases">
        <title>Draft Genome Sequences of Eight Spore-Forming Food Isolates of Bacillus cereus Genome sequencing.</title>
        <authorList>
            <person name="Krawcyk A.O."/>
            <person name="de Jong A."/>
            <person name="Eijlander R.T."/>
            <person name="Berendsen E.M."/>
            <person name="Holsappel S."/>
            <person name="Wells-Bennik M."/>
            <person name="Kuipers O.P."/>
        </authorList>
    </citation>
    <scope>NUCLEOTIDE SEQUENCE [LARGE SCALE GENOMIC DNA]</scope>
    <source>
        <strain evidence="13">B4147</strain>
    </source>
</reference>
<dbReference type="SMART" id="SM00862">
    <property type="entry name" value="Trans_reg_C"/>
    <property type="match status" value="1"/>
</dbReference>
<evidence type="ECO:0000256" key="7">
    <source>
        <dbReference type="ARBA" id="ARBA00023163"/>
    </source>
</evidence>
<evidence type="ECO:0000256" key="9">
    <source>
        <dbReference type="PROSITE-ProRule" id="PRU01091"/>
    </source>
</evidence>
<dbReference type="PANTHER" id="PTHR48111:SF54">
    <property type="entry name" value="STAGE 0 SPORULATION PROTEIN A HOMOLOG"/>
    <property type="match status" value="1"/>
</dbReference>
<comment type="subcellular location">
    <subcellularLocation>
        <location evidence="1">Cytoplasm</location>
    </subcellularLocation>
</comment>
<feature type="DNA-binding region" description="OmpR/PhoB-type" evidence="9">
    <location>
        <begin position="127"/>
        <end position="226"/>
    </location>
</feature>
<dbReference type="InterPro" id="IPR036388">
    <property type="entry name" value="WH-like_DNA-bd_sf"/>
</dbReference>
<evidence type="ECO:0000256" key="5">
    <source>
        <dbReference type="ARBA" id="ARBA00023015"/>
    </source>
</evidence>
<accession>A0A0G8CAA5</accession>
<dbReference type="InterPro" id="IPR001789">
    <property type="entry name" value="Sig_transdc_resp-reg_receiver"/>
</dbReference>
<dbReference type="Pfam" id="PF00486">
    <property type="entry name" value="Trans_reg_C"/>
    <property type="match status" value="1"/>
</dbReference>
<evidence type="ECO:0008006" key="14">
    <source>
        <dbReference type="Google" id="ProtNLM"/>
    </source>
</evidence>
<comment type="caution">
    <text evidence="12">The sequence shown here is derived from an EMBL/GenBank/DDBJ whole genome shotgun (WGS) entry which is preliminary data.</text>
</comment>
<dbReference type="SMART" id="SM00448">
    <property type="entry name" value="REC"/>
    <property type="match status" value="1"/>
</dbReference>
<dbReference type="CDD" id="cd17574">
    <property type="entry name" value="REC_OmpR"/>
    <property type="match status" value="1"/>
</dbReference>
<dbReference type="RefSeq" id="WP_046958448.1">
    <property type="nucleotide sequence ID" value="NZ_LCYN01000017.1"/>
</dbReference>
<dbReference type="InterPro" id="IPR039420">
    <property type="entry name" value="WalR-like"/>
</dbReference>
<evidence type="ECO:0000256" key="2">
    <source>
        <dbReference type="ARBA" id="ARBA00022490"/>
    </source>
</evidence>
<evidence type="ECO:0000256" key="6">
    <source>
        <dbReference type="ARBA" id="ARBA00023125"/>
    </source>
</evidence>
<evidence type="ECO:0000313" key="13">
    <source>
        <dbReference type="Proteomes" id="UP000035350"/>
    </source>
</evidence>
<dbReference type="PATRIC" id="fig|1396.433.peg.2048"/>
<dbReference type="Gene3D" id="3.40.50.2300">
    <property type="match status" value="1"/>
</dbReference>
<dbReference type="EMBL" id="LCYN01000017">
    <property type="protein sequence ID" value="KKZ95966.1"/>
    <property type="molecule type" value="Genomic_DNA"/>
</dbReference>
<dbReference type="InterPro" id="IPR011006">
    <property type="entry name" value="CheY-like_superfamily"/>
</dbReference>
<dbReference type="GO" id="GO:0032993">
    <property type="term" value="C:protein-DNA complex"/>
    <property type="evidence" value="ECO:0007669"/>
    <property type="project" value="TreeGrafter"/>
</dbReference>
<feature type="modified residue" description="4-aspartylphosphate" evidence="8">
    <location>
        <position position="52"/>
    </location>
</feature>
<dbReference type="PROSITE" id="PS50110">
    <property type="entry name" value="RESPONSE_REGULATORY"/>
    <property type="match status" value="1"/>
</dbReference>
<feature type="domain" description="Response regulatory" evidence="10">
    <location>
        <begin position="3"/>
        <end position="117"/>
    </location>
</feature>
<evidence type="ECO:0000259" key="11">
    <source>
        <dbReference type="PROSITE" id="PS51755"/>
    </source>
</evidence>
<dbReference type="CDD" id="cd00383">
    <property type="entry name" value="trans_reg_C"/>
    <property type="match status" value="1"/>
</dbReference>
<dbReference type="SUPFAM" id="SSF52172">
    <property type="entry name" value="CheY-like"/>
    <property type="match status" value="1"/>
</dbReference>
<name>A0A0G8CAA5_9BACI</name>
<sequence length="231" mass="26464">MTTILVLEDNITIRSFITLNMKRAGFNVLETDTGEKALELLEQHNVDIVILDVMLPGIDGFRVCKSIRKNNEDIGIIILTALVQEKDQVHGLTIGADDYIKKPFSIIELVARVQSLLRRIQKNKKDLKLIHSGPFQLNLQLGELYRDEIVIDLTPTEHIILRYLMENSIKPISRNELLNKIWGINCVGNTKVIDVNISRLRQKIETIPSDPQFLLTVRGKGYRWNESKHCN</sequence>
<feature type="domain" description="OmpR/PhoB-type" evidence="11">
    <location>
        <begin position="127"/>
        <end position="226"/>
    </location>
</feature>
<keyword evidence="7" id="KW-0804">Transcription</keyword>
<dbReference type="FunFam" id="3.40.50.2300:FF:000001">
    <property type="entry name" value="DNA-binding response regulator PhoB"/>
    <property type="match status" value="1"/>
</dbReference>
<evidence type="ECO:0000259" key="10">
    <source>
        <dbReference type="PROSITE" id="PS50110"/>
    </source>
</evidence>
<protein>
    <recommendedName>
        <fullName evidence="14">DNA-binding response regulator</fullName>
    </recommendedName>
</protein>
<evidence type="ECO:0000256" key="3">
    <source>
        <dbReference type="ARBA" id="ARBA00022553"/>
    </source>
</evidence>
<organism evidence="12 13">
    <name type="scientific">Bacillus wiedmannii</name>
    <dbReference type="NCBI Taxonomy" id="1890302"/>
    <lineage>
        <taxon>Bacteria</taxon>
        <taxon>Bacillati</taxon>
        <taxon>Bacillota</taxon>
        <taxon>Bacilli</taxon>
        <taxon>Bacillales</taxon>
        <taxon>Bacillaceae</taxon>
        <taxon>Bacillus</taxon>
        <taxon>Bacillus cereus group</taxon>
    </lineage>
</organism>
<proteinExistence type="predicted"/>
<dbReference type="AlphaFoldDB" id="A0A0G8CAA5"/>
<dbReference type="GO" id="GO:0006355">
    <property type="term" value="P:regulation of DNA-templated transcription"/>
    <property type="evidence" value="ECO:0007669"/>
    <property type="project" value="InterPro"/>
</dbReference>
<dbReference type="GO" id="GO:0005829">
    <property type="term" value="C:cytosol"/>
    <property type="evidence" value="ECO:0007669"/>
    <property type="project" value="TreeGrafter"/>
</dbReference>
<keyword evidence="2" id="KW-0963">Cytoplasm</keyword>
<dbReference type="SUPFAM" id="SSF46894">
    <property type="entry name" value="C-terminal effector domain of the bipartite response regulators"/>
    <property type="match status" value="1"/>
</dbReference>
<keyword evidence="3 8" id="KW-0597">Phosphoprotein</keyword>
<keyword evidence="6 9" id="KW-0238">DNA-binding</keyword>
<dbReference type="PROSITE" id="PS51755">
    <property type="entry name" value="OMPR_PHOB"/>
    <property type="match status" value="1"/>
</dbReference>
<dbReference type="GO" id="GO:0000976">
    <property type="term" value="F:transcription cis-regulatory region binding"/>
    <property type="evidence" value="ECO:0007669"/>
    <property type="project" value="TreeGrafter"/>
</dbReference>
<keyword evidence="4" id="KW-0902">Two-component regulatory system</keyword>
<dbReference type="PANTHER" id="PTHR48111">
    <property type="entry name" value="REGULATOR OF RPOS"/>
    <property type="match status" value="1"/>
</dbReference>
<dbReference type="Gene3D" id="1.10.10.10">
    <property type="entry name" value="Winged helix-like DNA-binding domain superfamily/Winged helix DNA-binding domain"/>
    <property type="match status" value="1"/>
</dbReference>
<reference evidence="12 13" key="1">
    <citation type="journal article" date="2015" name="Genome Announc.">
        <title>Next-Generation Whole-Genome Sequencing of Eight Strains of Bacillus cereus, Isolated from Food.</title>
        <authorList>
            <person name="Krawczyk A.O."/>
            <person name="de Jong A."/>
            <person name="Eijlander R.T."/>
            <person name="Berendsen E.M."/>
            <person name="Holsappel S."/>
            <person name="Wells-Bennik M.H."/>
            <person name="Kuipers O.P."/>
        </authorList>
    </citation>
    <scope>NUCLEOTIDE SEQUENCE [LARGE SCALE GENOMIC DNA]</scope>
    <source>
        <strain evidence="12 13">B4147</strain>
    </source>
</reference>
<dbReference type="Proteomes" id="UP000035350">
    <property type="component" value="Unassembled WGS sequence"/>
</dbReference>
<dbReference type="GO" id="GO:0000156">
    <property type="term" value="F:phosphorelay response regulator activity"/>
    <property type="evidence" value="ECO:0007669"/>
    <property type="project" value="TreeGrafter"/>
</dbReference>